<evidence type="ECO:0000313" key="1">
    <source>
        <dbReference type="EMBL" id="TGZ70550.1"/>
    </source>
</evidence>
<accession>A0A4S2M2P5</accession>
<proteinExistence type="predicted"/>
<sequence length="123" mass="13879">MSTERACKQVVQKRKENSALKEVKTEVISTVHLKSFLVSLPMNMLELLSVVSKLKTKSDYIYHMYPATYFYITISTGELLTGYLTVPFSSAIDGEVRQSSKVISILTTWSSETWIPGHMHTAT</sequence>
<evidence type="ECO:0000313" key="2">
    <source>
        <dbReference type="Proteomes" id="UP000308267"/>
    </source>
</evidence>
<comment type="caution">
    <text evidence="1">The sequence shown here is derived from an EMBL/GenBank/DDBJ whole genome shotgun (WGS) entry which is preliminary data.</text>
</comment>
<organism evidence="1 2">
    <name type="scientific">Opisthorchis felineus</name>
    <dbReference type="NCBI Taxonomy" id="147828"/>
    <lineage>
        <taxon>Eukaryota</taxon>
        <taxon>Metazoa</taxon>
        <taxon>Spiralia</taxon>
        <taxon>Lophotrochozoa</taxon>
        <taxon>Platyhelminthes</taxon>
        <taxon>Trematoda</taxon>
        <taxon>Digenea</taxon>
        <taxon>Opisthorchiida</taxon>
        <taxon>Opisthorchiata</taxon>
        <taxon>Opisthorchiidae</taxon>
        <taxon>Opisthorchis</taxon>
    </lineage>
</organism>
<name>A0A4S2M2P5_OPIFE</name>
<gene>
    <name evidence="1" type="ORF">CRM22_003142</name>
</gene>
<dbReference type="Proteomes" id="UP000308267">
    <property type="component" value="Unassembled WGS sequence"/>
</dbReference>
<reference evidence="1 2" key="1">
    <citation type="journal article" date="2019" name="BMC Genomics">
        <title>New insights from Opisthorchis felineus genome: update on genomics of the epidemiologically important liver flukes.</title>
        <authorList>
            <person name="Ershov N.I."/>
            <person name="Mordvinov V.A."/>
            <person name="Prokhortchouk E.B."/>
            <person name="Pakharukova M.Y."/>
            <person name="Gunbin K.V."/>
            <person name="Ustyantsev K."/>
            <person name="Genaev M.A."/>
            <person name="Blinov A.G."/>
            <person name="Mazur A."/>
            <person name="Boulygina E."/>
            <person name="Tsygankova S."/>
            <person name="Khrameeva E."/>
            <person name="Chekanov N."/>
            <person name="Fan G."/>
            <person name="Xiao A."/>
            <person name="Zhang H."/>
            <person name="Xu X."/>
            <person name="Yang H."/>
            <person name="Solovyev V."/>
            <person name="Lee S.M."/>
            <person name="Liu X."/>
            <person name="Afonnikov D.A."/>
            <person name="Skryabin K.G."/>
        </authorList>
    </citation>
    <scope>NUCLEOTIDE SEQUENCE [LARGE SCALE GENOMIC DNA]</scope>
    <source>
        <strain evidence="1">AK-0245</strain>
        <tissue evidence="1">Whole organism</tissue>
    </source>
</reference>
<dbReference type="AlphaFoldDB" id="A0A4S2M2P5"/>
<protein>
    <submittedName>
        <fullName evidence="1">Uncharacterized protein</fullName>
    </submittedName>
</protein>
<dbReference type="EMBL" id="SJOL01005306">
    <property type="protein sequence ID" value="TGZ70550.1"/>
    <property type="molecule type" value="Genomic_DNA"/>
</dbReference>
<keyword evidence="2" id="KW-1185">Reference proteome</keyword>